<comment type="caution">
    <text evidence="1">The sequence shown here is derived from an EMBL/GenBank/DDBJ whole genome shotgun (WGS) entry which is preliminary data.</text>
</comment>
<accession>A0A840HTS7</accession>
<evidence type="ECO:0000313" key="1">
    <source>
        <dbReference type="EMBL" id="MBB4641101.1"/>
    </source>
</evidence>
<dbReference type="EMBL" id="JACHOV010000004">
    <property type="protein sequence ID" value="MBB4641101.1"/>
    <property type="molecule type" value="Genomic_DNA"/>
</dbReference>
<proteinExistence type="predicted"/>
<name>A0A840HTS7_9SPHN</name>
<dbReference type="AlphaFoldDB" id="A0A840HTS7"/>
<evidence type="ECO:0000313" key="2">
    <source>
        <dbReference type="Proteomes" id="UP000575068"/>
    </source>
</evidence>
<dbReference type="Proteomes" id="UP000575068">
    <property type="component" value="Unassembled WGS sequence"/>
</dbReference>
<organism evidence="1 2">
    <name type="scientific">Rhizorhapis suberifaciens</name>
    <name type="common">corky root of lettuce</name>
    <dbReference type="NCBI Taxonomy" id="13656"/>
    <lineage>
        <taxon>Bacteria</taxon>
        <taxon>Pseudomonadati</taxon>
        <taxon>Pseudomonadota</taxon>
        <taxon>Alphaproteobacteria</taxon>
        <taxon>Sphingomonadales</taxon>
        <taxon>Sphingomonadaceae</taxon>
        <taxon>Rhizorhapis</taxon>
    </lineage>
</organism>
<sequence>MTEQQERPRAVFSTEDFALMKQAVAHYLKEVQDKPESSKYSALYHRLGRLA</sequence>
<gene>
    <name evidence="1" type="ORF">HNQ99_001405</name>
</gene>
<protein>
    <submittedName>
        <fullName evidence="1">Uncharacterized protein</fullName>
    </submittedName>
</protein>
<dbReference type="RefSeq" id="WP_184474910.1">
    <property type="nucleotide sequence ID" value="NZ_JACHOV010000004.1"/>
</dbReference>
<reference evidence="1 2" key="1">
    <citation type="submission" date="2020-08" db="EMBL/GenBank/DDBJ databases">
        <title>Genomic Encyclopedia of Type Strains, Phase IV (KMG-IV): sequencing the most valuable type-strain genomes for metagenomic binning, comparative biology and taxonomic classification.</title>
        <authorList>
            <person name="Goeker M."/>
        </authorList>
    </citation>
    <scope>NUCLEOTIDE SEQUENCE [LARGE SCALE GENOMIC DNA]</scope>
    <source>
        <strain evidence="1 2">DSM 7465</strain>
    </source>
</reference>
<keyword evidence="2" id="KW-1185">Reference proteome</keyword>